<protein>
    <submittedName>
        <fullName evidence="1">Uncharacterized protein</fullName>
    </submittedName>
</protein>
<evidence type="ECO:0000313" key="2">
    <source>
        <dbReference type="Proteomes" id="UP001060085"/>
    </source>
</evidence>
<proteinExistence type="predicted"/>
<accession>A0ACC0AT93</accession>
<reference evidence="2" key="1">
    <citation type="journal article" date="2023" name="Nat. Plants">
        <title>Single-cell RNA sequencing provides a high-resolution roadmap for understanding the multicellular compartmentation of specialized metabolism.</title>
        <authorList>
            <person name="Sun S."/>
            <person name="Shen X."/>
            <person name="Li Y."/>
            <person name="Li Y."/>
            <person name="Wang S."/>
            <person name="Li R."/>
            <person name="Zhang H."/>
            <person name="Shen G."/>
            <person name="Guo B."/>
            <person name="Wei J."/>
            <person name="Xu J."/>
            <person name="St-Pierre B."/>
            <person name="Chen S."/>
            <person name="Sun C."/>
        </authorList>
    </citation>
    <scope>NUCLEOTIDE SEQUENCE [LARGE SCALE GENOMIC DNA]</scope>
</reference>
<name>A0ACC0AT93_CATRO</name>
<sequence>MELKTMKDKDKVKQRLNSWNYQLLKKLQRSKNFHILQLKLKRVDEYYDNIANYASCVLGIEDEERGKEKKLGIYLEDLPMSPFLNPSLLFHEVSFEELKSLVSYTFNVGIIGAICVISFDGNVFLLMPCMAKYLSSHISLKDSLMHSGAKFYPSCYDFGMLDDTPLGDPKIVGFELDCALFDIFAWRIFRKVY</sequence>
<comment type="caution">
    <text evidence="1">The sequence shown here is derived from an EMBL/GenBank/DDBJ whole genome shotgun (WGS) entry which is preliminary data.</text>
</comment>
<gene>
    <name evidence="1" type="ORF">M9H77_23279</name>
</gene>
<evidence type="ECO:0000313" key="1">
    <source>
        <dbReference type="EMBL" id="KAI5663956.1"/>
    </source>
</evidence>
<dbReference type="Proteomes" id="UP001060085">
    <property type="component" value="Linkage Group LG05"/>
</dbReference>
<organism evidence="1 2">
    <name type="scientific">Catharanthus roseus</name>
    <name type="common">Madagascar periwinkle</name>
    <name type="synonym">Vinca rosea</name>
    <dbReference type="NCBI Taxonomy" id="4058"/>
    <lineage>
        <taxon>Eukaryota</taxon>
        <taxon>Viridiplantae</taxon>
        <taxon>Streptophyta</taxon>
        <taxon>Embryophyta</taxon>
        <taxon>Tracheophyta</taxon>
        <taxon>Spermatophyta</taxon>
        <taxon>Magnoliopsida</taxon>
        <taxon>eudicotyledons</taxon>
        <taxon>Gunneridae</taxon>
        <taxon>Pentapetalae</taxon>
        <taxon>asterids</taxon>
        <taxon>lamiids</taxon>
        <taxon>Gentianales</taxon>
        <taxon>Apocynaceae</taxon>
        <taxon>Rauvolfioideae</taxon>
        <taxon>Vinceae</taxon>
        <taxon>Catharanthinae</taxon>
        <taxon>Catharanthus</taxon>
    </lineage>
</organism>
<keyword evidence="2" id="KW-1185">Reference proteome</keyword>
<dbReference type="EMBL" id="CM044705">
    <property type="protein sequence ID" value="KAI5663956.1"/>
    <property type="molecule type" value="Genomic_DNA"/>
</dbReference>